<keyword evidence="9" id="KW-0472">Membrane</keyword>
<evidence type="ECO:0000256" key="2">
    <source>
        <dbReference type="ARBA" id="ARBA00012438"/>
    </source>
</evidence>
<proteinExistence type="predicted"/>
<dbReference type="SMART" id="SM00387">
    <property type="entry name" value="HATPase_c"/>
    <property type="match status" value="1"/>
</dbReference>
<sequence>MIISFLIAIIGIIPVVLAISVLKLYSGSKLAIPLLLYMLSISLWQLDIAVLYLKGTFSKEVILWLFKIFRAGTTFMVPLVFYIAYITLKNHAFNLKNTLFNRFLLFVFNRKFLVFSCIWSTIIYLINMTEFGISGLQDFKVTNSNSYYYFPQYGPLHFLYIIHIVSFIIFVAFSYMITKNLQNKYYKDFLSTFFLCSFLLFVSGLINFSPETGALYSSLGVIIFSVIIVFSFVRINTMMTVNYNHLIERQKKLDYTGNLTASLVHEVKNSLVVVNGYSKLLSELETLPKQGHKMNGMIYTAAQQINELTQNYMKFIKYNSIDYKMVDLNLIIDNAIELTEELSKDKSVEVSFEKKYKTLKAHVNQTYLKQVFINLIKNSIEAIPKDRTIRKITISTYVEADMIHINVIDTGKGIPIENWETIFDPFTSYKIEGMGLGLPFVKKIIFEHRGDIQVVDSNSNGTNLQIVLPQYAFSDF</sequence>
<dbReference type="Gene3D" id="1.10.287.130">
    <property type="match status" value="1"/>
</dbReference>
<evidence type="ECO:0000256" key="6">
    <source>
        <dbReference type="ARBA" id="ARBA00022777"/>
    </source>
</evidence>
<feature type="transmembrane region" description="Helical" evidence="9">
    <location>
        <begin position="103"/>
        <end position="126"/>
    </location>
</feature>
<evidence type="ECO:0000256" key="4">
    <source>
        <dbReference type="ARBA" id="ARBA00022679"/>
    </source>
</evidence>
<feature type="transmembrane region" description="Helical" evidence="9">
    <location>
        <begin position="6"/>
        <end position="25"/>
    </location>
</feature>
<keyword evidence="8" id="KW-0902">Two-component regulatory system</keyword>
<feature type="transmembrane region" description="Helical" evidence="9">
    <location>
        <begin position="34"/>
        <end position="55"/>
    </location>
</feature>
<dbReference type="PANTHER" id="PTHR43065">
    <property type="entry name" value="SENSOR HISTIDINE KINASE"/>
    <property type="match status" value="1"/>
</dbReference>
<evidence type="ECO:0000313" key="12">
    <source>
        <dbReference type="Proteomes" id="UP001165287"/>
    </source>
</evidence>
<keyword evidence="5" id="KW-0547">Nucleotide-binding</keyword>
<evidence type="ECO:0000256" key="1">
    <source>
        <dbReference type="ARBA" id="ARBA00000085"/>
    </source>
</evidence>
<gene>
    <name evidence="11" type="ORF">K9V48_07125</name>
</gene>
<comment type="caution">
    <text evidence="11">The sequence shown here is derived from an EMBL/GenBank/DDBJ whole genome shotgun (WGS) entry which is preliminary data.</text>
</comment>
<feature type="transmembrane region" description="Helical" evidence="9">
    <location>
        <begin position="189"/>
        <end position="208"/>
    </location>
</feature>
<reference evidence="11" key="1">
    <citation type="submission" date="2024-05" db="EMBL/GenBank/DDBJ databases">
        <title>Metabacillus sp. nov., isolated from the rhizosphere soil of tomato plants.</title>
        <authorList>
            <person name="Ma R."/>
        </authorList>
    </citation>
    <scope>NUCLEOTIDE SEQUENCE</scope>
    <source>
        <strain evidence="11">DBTR6</strain>
    </source>
</reference>
<dbReference type="InterPro" id="IPR036097">
    <property type="entry name" value="HisK_dim/P_sf"/>
</dbReference>
<dbReference type="RefSeq" id="WP_224138012.1">
    <property type="nucleotide sequence ID" value="NZ_JAIQUM010000010.1"/>
</dbReference>
<dbReference type="EC" id="2.7.13.3" evidence="2"/>
<keyword evidence="6 11" id="KW-0418">Kinase</keyword>
<feature type="transmembrane region" description="Helical" evidence="9">
    <location>
        <begin position="214"/>
        <end position="233"/>
    </location>
</feature>
<keyword evidence="7" id="KW-0067">ATP-binding</keyword>
<dbReference type="EMBL" id="JAIQUM010000010">
    <property type="protein sequence ID" value="MBZ5750018.1"/>
    <property type="molecule type" value="Genomic_DNA"/>
</dbReference>
<dbReference type="PROSITE" id="PS50109">
    <property type="entry name" value="HIS_KIN"/>
    <property type="match status" value="1"/>
</dbReference>
<dbReference type="PRINTS" id="PR00344">
    <property type="entry name" value="BCTRLSENSOR"/>
</dbReference>
<dbReference type="Pfam" id="PF02518">
    <property type="entry name" value="HATPase_c"/>
    <property type="match status" value="1"/>
</dbReference>
<evidence type="ECO:0000256" key="9">
    <source>
        <dbReference type="SAM" id="Phobius"/>
    </source>
</evidence>
<protein>
    <recommendedName>
        <fullName evidence="2">histidine kinase</fullName>
        <ecNumber evidence="2">2.7.13.3</ecNumber>
    </recommendedName>
</protein>
<keyword evidence="12" id="KW-1185">Reference proteome</keyword>
<keyword evidence="3" id="KW-0597">Phosphoprotein</keyword>
<evidence type="ECO:0000256" key="8">
    <source>
        <dbReference type="ARBA" id="ARBA00023012"/>
    </source>
</evidence>
<organism evidence="11 12">
    <name type="scientific">Metabacillus rhizolycopersici</name>
    <dbReference type="NCBI Taxonomy" id="2875709"/>
    <lineage>
        <taxon>Bacteria</taxon>
        <taxon>Bacillati</taxon>
        <taxon>Bacillota</taxon>
        <taxon>Bacilli</taxon>
        <taxon>Bacillales</taxon>
        <taxon>Bacillaceae</taxon>
        <taxon>Metabacillus</taxon>
    </lineage>
</organism>
<dbReference type="PANTHER" id="PTHR43065:SF10">
    <property type="entry name" value="PEROXIDE STRESS-ACTIVATED HISTIDINE KINASE MAK3"/>
    <property type="match status" value="1"/>
</dbReference>
<keyword evidence="9" id="KW-0812">Transmembrane</keyword>
<feature type="transmembrane region" description="Helical" evidence="9">
    <location>
        <begin position="61"/>
        <end position="83"/>
    </location>
</feature>
<dbReference type="InterPro" id="IPR003594">
    <property type="entry name" value="HATPase_dom"/>
</dbReference>
<dbReference type="InterPro" id="IPR004358">
    <property type="entry name" value="Sig_transdc_His_kin-like_C"/>
</dbReference>
<feature type="domain" description="Histidine kinase" evidence="10">
    <location>
        <begin position="262"/>
        <end position="472"/>
    </location>
</feature>
<name>A0ABS7UPW0_9BACI</name>
<evidence type="ECO:0000259" key="10">
    <source>
        <dbReference type="PROSITE" id="PS50109"/>
    </source>
</evidence>
<dbReference type="Proteomes" id="UP001165287">
    <property type="component" value="Unassembled WGS sequence"/>
</dbReference>
<dbReference type="InterPro" id="IPR005467">
    <property type="entry name" value="His_kinase_dom"/>
</dbReference>
<comment type="catalytic activity">
    <reaction evidence="1">
        <text>ATP + protein L-histidine = ADP + protein N-phospho-L-histidine.</text>
        <dbReference type="EC" id="2.7.13.3"/>
    </reaction>
</comment>
<dbReference type="SUPFAM" id="SSF47384">
    <property type="entry name" value="Homodimeric domain of signal transducing histidine kinase"/>
    <property type="match status" value="1"/>
</dbReference>
<evidence type="ECO:0000313" key="11">
    <source>
        <dbReference type="EMBL" id="MBZ5750018.1"/>
    </source>
</evidence>
<dbReference type="SUPFAM" id="SSF55874">
    <property type="entry name" value="ATPase domain of HSP90 chaperone/DNA topoisomerase II/histidine kinase"/>
    <property type="match status" value="1"/>
</dbReference>
<evidence type="ECO:0000256" key="3">
    <source>
        <dbReference type="ARBA" id="ARBA00022553"/>
    </source>
</evidence>
<dbReference type="Gene3D" id="3.30.565.10">
    <property type="entry name" value="Histidine kinase-like ATPase, C-terminal domain"/>
    <property type="match status" value="1"/>
</dbReference>
<evidence type="ECO:0000256" key="7">
    <source>
        <dbReference type="ARBA" id="ARBA00022840"/>
    </source>
</evidence>
<keyword evidence="4" id="KW-0808">Transferase</keyword>
<evidence type="ECO:0000256" key="5">
    <source>
        <dbReference type="ARBA" id="ARBA00022741"/>
    </source>
</evidence>
<keyword evidence="9" id="KW-1133">Transmembrane helix</keyword>
<dbReference type="InterPro" id="IPR036890">
    <property type="entry name" value="HATPase_C_sf"/>
</dbReference>
<accession>A0ABS7UPW0</accession>
<feature type="transmembrane region" description="Helical" evidence="9">
    <location>
        <begin position="157"/>
        <end position="177"/>
    </location>
</feature>
<dbReference type="GO" id="GO:0016301">
    <property type="term" value="F:kinase activity"/>
    <property type="evidence" value="ECO:0007669"/>
    <property type="project" value="UniProtKB-KW"/>
</dbReference>